<dbReference type="GO" id="GO:0005829">
    <property type="term" value="C:cytosol"/>
    <property type="evidence" value="ECO:0007669"/>
    <property type="project" value="TreeGrafter"/>
</dbReference>
<dbReference type="Gene3D" id="3.40.50.1000">
    <property type="entry name" value="HAD superfamily/HAD-like"/>
    <property type="match status" value="1"/>
</dbReference>
<sequence>MDDVKAIFLDMDGTLLHENNQVSLYTKEVIDQLRTQGYKVFLATGRSHDEIHYLVPEHFEVDGIISSNGTLGHTLEGVLFKHTLSQAQVLDLAQRAKADGIYYEVFPFEGDRIVLNEDRQWIEAMIEGETPPNQVSESEWLSRKDALNGKINWQDEFSGDGYSKIYLFAPDYDKISDFRKQLQLDQDTLRISVSNSSRYNAETMAYGIDKGSGIKEMIEHFGIEQHETLVIGDSDNDRAMFNFGHYTVAMKNARPEVQALAKDITSLTNEEDGAAKYLAQNLLGEK</sequence>
<dbReference type="PANTHER" id="PTHR10000">
    <property type="entry name" value="PHOSPHOSERINE PHOSPHATASE"/>
    <property type="match status" value="1"/>
</dbReference>
<dbReference type="InterPro" id="IPR023214">
    <property type="entry name" value="HAD_sf"/>
</dbReference>
<accession>A0AAP8PQX4</accession>
<dbReference type="Gene3D" id="3.30.1240.10">
    <property type="match status" value="1"/>
</dbReference>
<dbReference type="SFLD" id="SFLDS00003">
    <property type="entry name" value="Haloacid_Dehalogenase"/>
    <property type="match status" value="1"/>
</dbReference>
<reference evidence="2 3" key="1">
    <citation type="submission" date="2017-08" db="EMBL/GenBank/DDBJ databases">
        <title>Draft genome sequences of 64 type strains of genus Staph aureus.</title>
        <authorList>
            <person name="Cole K."/>
            <person name="Golubchik T."/>
            <person name="Russell J."/>
            <person name="Foster D."/>
            <person name="Llewelyn M."/>
            <person name="Wilson D."/>
            <person name="Crook D."/>
            <person name="Paul J."/>
        </authorList>
    </citation>
    <scope>NUCLEOTIDE SEQUENCE [LARGE SCALE GENOMIC DNA]</scope>
    <source>
        <strain evidence="2 3">NCTC 12101</strain>
    </source>
</reference>
<protein>
    <submittedName>
        <fullName evidence="2">Cof-type HAD-IIB family hydrolase</fullName>
    </submittedName>
    <submittedName>
        <fullName evidence="1">HAD family hydrolase</fullName>
        <ecNumber evidence="1">3.1.3.-</ecNumber>
    </submittedName>
</protein>
<dbReference type="AlphaFoldDB" id="A0AAP8PQX4"/>
<dbReference type="Pfam" id="PF08282">
    <property type="entry name" value="Hydrolase_3"/>
    <property type="match status" value="1"/>
</dbReference>
<proteinExistence type="predicted"/>
<dbReference type="EMBL" id="PPQW01000005">
    <property type="protein sequence ID" value="PNZ69241.1"/>
    <property type="molecule type" value="Genomic_DNA"/>
</dbReference>
<dbReference type="InterPro" id="IPR036412">
    <property type="entry name" value="HAD-like_sf"/>
</dbReference>
<keyword evidence="2" id="KW-0378">Hydrolase</keyword>
<dbReference type="SUPFAM" id="SSF56784">
    <property type="entry name" value="HAD-like"/>
    <property type="match status" value="1"/>
</dbReference>
<evidence type="ECO:0000313" key="2">
    <source>
        <dbReference type="EMBL" id="PNZ69241.1"/>
    </source>
</evidence>
<dbReference type="InterPro" id="IPR006379">
    <property type="entry name" value="HAD-SF_hydro_IIB"/>
</dbReference>
<dbReference type="Proteomes" id="UP000242470">
    <property type="component" value="Unassembled WGS sequence"/>
</dbReference>
<dbReference type="GO" id="GO:0016791">
    <property type="term" value="F:phosphatase activity"/>
    <property type="evidence" value="ECO:0007669"/>
    <property type="project" value="TreeGrafter"/>
</dbReference>
<gene>
    <name evidence="2" type="ORF">CD158_01580</name>
    <name evidence="1" type="ORF">QYH67_11840</name>
</gene>
<dbReference type="NCBIfam" id="TIGR00099">
    <property type="entry name" value="Cof-subfamily"/>
    <property type="match status" value="1"/>
</dbReference>
<dbReference type="GeneID" id="64981640"/>
<dbReference type="NCBIfam" id="TIGR01484">
    <property type="entry name" value="HAD-SF-IIB"/>
    <property type="match status" value="1"/>
</dbReference>
<dbReference type="SFLD" id="SFLDG01140">
    <property type="entry name" value="C2.B:_Phosphomannomutase_and_P"/>
    <property type="match status" value="1"/>
</dbReference>
<organism evidence="2 3">
    <name type="scientific">Staphylococcus auricularis</name>
    <dbReference type="NCBI Taxonomy" id="29379"/>
    <lineage>
        <taxon>Bacteria</taxon>
        <taxon>Bacillati</taxon>
        <taxon>Bacillota</taxon>
        <taxon>Bacilli</taxon>
        <taxon>Bacillales</taxon>
        <taxon>Staphylococcaceae</taxon>
        <taxon>Staphylococcus</taxon>
    </lineage>
</organism>
<evidence type="ECO:0000313" key="3">
    <source>
        <dbReference type="Proteomes" id="UP000242470"/>
    </source>
</evidence>
<dbReference type="GO" id="GO:0000287">
    <property type="term" value="F:magnesium ion binding"/>
    <property type="evidence" value="ECO:0007669"/>
    <property type="project" value="TreeGrafter"/>
</dbReference>
<comment type="caution">
    <text evidence="2">The sequence shown here is derived from an EMBL/GenBank/DDBJ whole genome shotgun (WGS) entry which is preliminary data.</text>
</comment>
<dbReference type="PANTHER" id="PTHR10000:SF55">
    <property type="entry name" value="5-AMINO-6-(5-PHOSPHO-D-RIBITYLAMINO)URACIL PHOSPHATASE YCSE"/>
    <property type="match status" value="1"/>
</dbReference>
<dbReference type="RefSeq" id="WP_059107928.1">
    <property type="nucleotide sequence ID" value="NZ_AP024589.1"/>
</dbReference>
<reference evidence="1" key="2">
    <citation type="submission" date="2023-07" db="EMBL/GenBank/DDBJ databases">
        <title>Evaluation of the beneficial properties of pineapple isolates.</title>
        <authorList>
            <person name="Adefiranye O."/>
        </authorList>
    </citation>
    <scope>NUCLEOTIDE SEQUENCE</scope>
    <source>
        <strain evidence="1">PAPLE_T1</strain>
    </source>
</reference>
<evidence type="ECO:0000313" key="1">
    <source>
        <dbReference type="EMBL" id="MDN4534239.1"/>
    </source>
</evidence>
<dbReference type="Proteomes" id="UP001171687">
    <property type="component" value="Unassembled WGS sequence"/>
</dbReference>
<dbReference type="InterPro" id="IPR000150">
    <property type="entry name" value="Cof"/>
</dbReference>
<dbReference type="EC" id="3.1.3.-" evidence="1"/>
<name>A0AAP8PQX4_9STAP</name>
<dbReference type="EMBL" id="JAUHQC010000016">
    <property type="protein sequence ID" value="MDN4534239.1"/>
    <property type="molecule type" value="Genomic_DNA"/>
</dbReference>